<accession>A0A1Y1ZQM7</accession>
<proteinExistence type="predicted"/>
<dbReference type="Proteomes" id="UP000193144">
    <property type="component" value="Unassembled WGS sequence"/>
</dbReference>
<evidence type="ECO:0000313" key="1">
    <source>
        <dbReference type="EMBL" id="ORY12551.1"/>
    </source>
</evidence>
<gene>
    <name evidence="1" type="ORF">BCR34DRAFT_600600</name>
</gene>
<evidence type="ECO:0000313" key="2">
    <source>
        <dbReference type="Proteomes" id="UP000193144"/>
    </source>
</evidence>
<protein>
    <submittedName>
        <fullName evidence="1">Uncharacterized protein</fullName>
    </submittedName>
</protein>
<comment type="caution">
    <text evidence="1">The sequence shown here is derived from an EMBL/GenBank/DDBJ whole genome shotgun (WGS) entry which is preliminary data.</text>
</comment>
<dbReference type="OrthoDB" id="71599at2759"/>
<dbReference type="AlphaFoldDB" id="A0A1Y1ZQM7"/>
<keyword evidence="2" id="KW-1185">Reference proteome</keyword>
<organism evidence="1 2">
    <name type="scientific">Clohesyomyces aquaticus</name>
    <dbReference type="NCBI Taxonomy" id="1231657"/>
    <lineage>
        <taxon>Eukaryota</taxon>
        <taxon>Fungi</taxon>
        <taxon>Dikarya</taxon>
        <taxon>Ascomycota</taxon>
        <taxon>Pezizomycotina</taxon>
        <taxon>Dothideomycetes</taxon>
        <taxon>Pleosporomycetidae</taxon>
        <taxon>Pleosporales</taxon>
        <taxon>Lindgomycetaceae</taxon>
        <taxon>Clohesyomyces</taxon>
    </lineage>
</organism>
<sequence length="136" mass="14973">MAGSTQKPGIASPAGQERETLVARLCQSTPELPEGLMEEPVAVECTELYLDERAFNEHAGSAEYLAAYGKVVDPSLQNSTTTARMGNPSEFLVVRILAPMLKERVRDVGRGMWVWRRLEGRGREILVALDLDVEDG</sequence>
<reference evidence="1 2" key="1">
    <citation type="submission" date="2016-07" db="EMBL/GenBank/DDBJ databases">
        <title>Pervasive Adenine N6-methylation of Active Genes in Fungi.</title>
        <authorList>
            <consortium name="DOE Joint Genome Institute"/>
            <person name="Mondo S.J."/>
            <person name="Dannebaum R.O."/>
            <person name="Kuo R.C."/>
            <person name="Labutti K."/>
            <person name="Haridas S."/>
            <person name="Kuo A."/>
            <person name="Salamov A."/>
            <person name="Ahrendt S.R."/>
            <person name="Lipzen A."/>
            <person name="Sullivan W."/>
            <person name="Andreopoulos W.B."/>
            <person name="Clum A."/>
            <person name="Lindquist E."/>
            <person name="Daum C."/>
            <person name="Ramamoorthy G.K."/>
            <person name="Gryganskyi A."/>
            <person name="Culley D."/>
            <person name="Magnuson J.K."/>
            <person name="James T.Y."/>
            <person name="O'Malley M.A."/>
            <person name="Stajich J.E."/>
            <person name="Spatafora J.W."/>
            <person name="Visel A."/>
            <person name="Grigoriev I.V."/>
        </authorList>
    </citation>
    <scope>NUCLEOTIDE SEQUENCE [LARGE SCALE GENOMIC DNA]</scope>
    <source>
        <strain evidence="1 2">CBS 115471</strain>
    </source>
</reference>
<dbReference type="EMBL" id="MCFA01000050">
    <property type="protein sequence ID" value="ORY12551.1"/>
    <property type="molecule type" value="Genomic_DNA"/>
</dbReference>
<name>A0A1Y1ZQM7_9PLEO</name>